<dbReference type="Gene3D" id="1.10.287.130">
    <property type="match status" value="1"/>
</dbReference>
<dbReference type="InterPro" id="IPR004358">
    <property type="entry name" value="Sig_transdc_His_kin-like_C"/>
</dbReference>
<evidence type="ECO:0000256" key="8">
    <source>
        <dbReference type="ARBA" id="ARBA00022989"/>
    </source>
</evidence>
<proteinExistence type="predicted"/>
<comment type="subcellular location">
    <subcellularLocation>
        <location evidence="2">Membrane</location>
        <topology evidence="2">Multi-pass membrane protein</topology>
    </subcellularLocation>
</comment>
<dbReference type="GO" id="GO:0000155">
    <property type="term" value="F:phosphorelay sensor kinase activity"/>
    <property type="evidence" value="ECO:0007669"/>
    <property type="project" value="InterPro"/>
</dbReference>
<dbReference type="InterPro" id="IPR036890">
    <property type="entry name" value="HATPase_C_sf"/>
</dbReference>
<keyword evidence="7 14" id="KW-0418">Kinase</keyword>
<dbReference type="InterPro" id="IPR036097">
    <property type="entry name" value="HisK_dim/P_sf"/>
</dbReference>
<reference evidence="14 15" key="1">
    <citation type="submission" date="2020-08" db="EMBL/GenBank/DDBJ databases">
        <title>The Agave Microbiome: Exploring the role of microbial communities in plant adaptations to desert environments.</title>
        <authorList>
            <person name="Partida-Martinez L.P."/>
        </authorList>
    </citation>
    <scope>NUCLEOTIDE SEQUENCE [LARGE SCALE GENOMIC DNA]</scope>
    <source>
        <strain evidence="14 15">AT3.9</strain>
    </source>
</reference>
<comment type="catalytic activity">
    <reaction evidence="1">
        <text>ATP + protein L-histidine = ADP + protein N-phospho-L-histidine.</text>
        <dbReference type="EC" id="2.7.13.3"/>
    </reaction>
</comment>
<feature type="domain" description="Histidine kinase" evidence="12">
    <location>
        <begin position="225"/>
        <end position="437"/>
    </location>
</feature>
<sequence>MKHRNSLRTRLTVWFTSLLILFGLFGGLGAYVVAQQDPENLLDSQMREIAFNVVSSVDDLAQMPAPPLEPDDMIVVQTWDDDGNLLKSFPPGFDLPRQEKTGFSNFDAPGGQWHSYTWVLDDGTVQVSQRTSVRRELALMAALPAIVIVLLLVPISALLVHWLVGRLLTPVDALTIQLMARKPDSTQPLAASDVPSEIAPLIQAMNKALERLTESLASQRRFVSNAAHQLRTPLTALRIQAGNLRHAPRGKETTDILDDMDLAVRRMSTLTNQLLALARAEAPVSVDEPQPVDLADALQEALRGVIPLAERKGINLESIALPIGAVRAERQGLVAIFSNLLDNAIRYTPSGGQVTVSARRAGGLEQIEVVDTGPGLPEEMLDRACESFVRGDHDQEGTGLGLSIAKALATRIGGRLSLRNKPDRGGLIARIELPILPTSRTP</sequence>
<accession>A0A7W4YVP2</accession>
<dbReference type="CDD" id="cd00082">
    <property type="entry name" value="HisKA"/>
    <property type="match status" value="1"/>
</dbReference>
<evidence type="ECO:0000256" key="1">
    <source>
        <dbReference type="ARBA" id="ARBA00000085"/>
    </source>
</evidence>
<dbReference type="SUPFAM" id="SSF55874">
    <property type="entry name" value="ATPase domain of HSP90 chaperone/DNA topoisomerase II/histidine kinase"/>
    <property type="match status" value="1"/>
</dbReference>
<evidence type="ECO:0000313" key="14">
    <source>
        <dbReference type="EMBL" id="MBB3018051.1"/>
    </source>
</evidence>
<dbReference type="PRINTS" id="PR00344">
    <property type="entry name" value="BCTRLSENSOR"/>
</dbReference>
<dbReference type="GO" id="GO:0005886">
    <property type="term" value="C:plasma membrane"/>
    <property type="evidence" value="ECO:0007669"/>
    <property type="project" value="TreeGrafter"/>
</dbReference>
<evidence type="ECO:0000256" key="2">
    <source>
        <dbReference type="ARBA" id="ARBA00004141"/>
    </source>
</evidence>
<evidence type="ECO:0000313" key="15">
    <source>
        <dbReference type="Proteomes" id="UP000532010"/>
    </source>
</evidence>
<dbReference type="Gene3D" id="3.30.565.10">
    <property type="entry name" value="Histidine kinase-like ATPase, C-terminal domain"/>
    <property type="match status" value="1"/>
</dbReference>
<evidence type="ECO:0000256" key="5">
    <source>
        <dbReference type="ARBA" id="ARBA00022679"/>
    </source>
</evidence>
<dbReference type="EC" id="2.7.13.3" evidence="3"/>
<evidence type="ECO:0000256" key="7">
    <source>
        <dbReference type="ARBA" id="ARBA00022777"/>
    </source>
</evidence>
<dbReference type="InterPro" id="IPR050428">
    <property type="entry name" value="TCS_sensor_his_kinase"/>
</dbReference>
<dbReference type="SUPFAM" id="SSF47384">
    <property type="entry name" value="Homodimeric domain of signal transducing histidine kinase"/>
    <property type="match status" value="1"/>
</dbReference>
<evidence type="ECO:0000256" key="4">
    <source>
        <dbReference type="ARBA" id="ARBA00022553"/>
    </source>
</evidence>
<keyword evidence="5 14" id="KW-0808">Transferase</keyword>
<dbReference type="InterPro" id="IPR005467">
    <property type="entry name" value="His_kinase_dom"/>
</dbReference>
<dbReference type="SMART" id="SM00388">
    <property type="entry name" value="HisKA"/>
    <property type="match status" value="1"/>
</dbReference>
<dbReference type="CDD" id="cd00075">
    <property type="entry name" value="HATPase"/>
    <property type="match status" value="1"/>
</dbReference>
<protein>
    <recommendedName>
        <fullName evidence="3">histidine kinase</fullName>
        <ecNumber evidence="3">2.7.13.3</ecNumber>
    </recommendedName>
</protein>
<dbReference type="Pfam" id="PF00512">
    <property type="entry name" value="HisKA"/>
    <property type="match status" value="1"/>
</dbReference>
<evidence type="ECO:0000256" key="6">
    <source>
        <dbReference type="ARBA" id="ARBA00022692"/>
    </source>
</evidence>
<dbReference type="Pfam" id="PF02518">
    <property type="entry name" value="HATPase_c"/>
    <property type="match status" value="1"/>
</dbReference>
<evidence type="ECO:0000259" key="12">
    <source>
        <dbReference type="PROSITE" id="PS50109"/>
    </source>
</evidence>
<dbReference type="InterPro" id="IPR003660">
    <property type="entry name" value="HAMP_dom"/>
</dbReference>
<keyword evidence="6 11" id="KW-0812">Transmembrane</keyword>
<dbReference type="AlphaFoldDB" id="A0A7W4YVP2"/>
<evidence type="ECO:0000256" key="10">
    <source>
        <dbReference type="ARBA" id="ARBA00023136"/>
    </source>
</evidence>
<feature type="transmembrane region" description="Helical" evidence="11">
    <location>
        <begin position="137"/>
        <end position="164"/>
    </location>
</feature>
<keyword evidence="8 11" id="KW-1133">Transmembrane helix</keyword>
<dbReference type="PROSITE" id="PS50885">
    <property type="entry name" value="HAMP"/>
    <property type="match status" value="1"/>
</dbReference>
<keyword evidence="9" id="KW-0902">Two-component regulatory system</keyword>
<comment type="caution">
    <text evidence="14">The sequence shown here is derived from an EMBL/GenBank/DDBJ whole genome shotgun (WGS) entry which is preliminary data.</text>
</comment>
<evidence type="ECO:0000256" key="11">
    <source>
        <dbReference type="SAM" id="Phobius"/>
    </source>
</evidence>
<dbReference type="PANTHER" id="PTHR45436:SF15">
    <property type="entry name" value="SENSOR HISTIDINE KINASE CUSS"/>
    <property type="match status" value="1"/>
</dbReference>
<dbReference type="SMART" id="SM00387">
    <property type="entry name" value="HATPase_c"/>
    <property type="match status" value="1"/>
</dbReference>
<dbReference type="InterPro" id="IPR003594">
    <property type="entry name" value="HATPase_dom"/>
</dbReference>
<dbReference type="Proteomes" id="UP000532010">
    <property type="component" value="Unassembled WGS sequence"/>
</dbReference>
<evidence type="ECO:0000256" key="3">
    <source>
        <dbReference type="ARBA" id="ARBA00012438"/>
    </source>
</evidence>
<keyword evidence="15" id="KW-1185">Reference proteome</keyword>
<name>A0A7W4YVP2_9HYPH</name>
<dbReference type="InterPro" id="IPR003661">
    <property type="entry name" value="HisK_dim/P_dom"/>
</dbReference>
<keyword evidence="4" id="KW-0597">Phosphoprotein</keyword>
<feature type="domain" description="HAMP" evidence="13">
    <location>
        <begin position="165"/>
        <end position="217"/>
    </location>
</feature>
<keyword evidence="10 11" id="KW-0472">Membrane</keyword>
<dbReference type="EMBL" id="JACHWB010000001">
    <property type="protein sequence ID" value="MBB3018051.1"/>
    <property type="molecule type" value="Genomic_DNA"/>
</dbReference>
<dbReference type="PANTHER" id="PTHR45436">
    <property type="entry name" value="SENSOR HISTIDINE KINASE YKOH"/>
    <property type="match status" value="1"/>
</dbReference>
<evidence type="ECO:0000256" key="9">
    <source>
        <dbReference type="ARBA" id="ARBA00023012"/>
    </source>
</evidence>
<feature type="transmembrane region" description="Helical" evidence="11">
    <location>
        <begin position="12"/>
        <end position="34"/>
    </location>
</feature>
<organism evidence="14 15">
    <name type="scientific">Microvirga lupini</name>
    <dbReference type="NCBI Taxonomy" id="420324"/>
    <lineage>
        <taxon>Bacteria</taxon>
        <taxon>Pseudomonadati</taxon>
        <taxon>Pseudomonadota</taxon>
        <taxon>Alphaproteobacteria</taxon>
        <taxon>Hyphomicrobiales</taxon>
        <taxon>Methylobacteriaceae</taxon>
        <taxon>Microvirga</taxon>
    </lineage>
</organism>
<gene>
    <name evidence="14" type="ORF">FHR70_001091</name>
</gene>
<dbReference type="PROSITE" id="PS50109">
    <property type="entry name" value="HIS_KIN"/>
    <property type="match status" value="1"/>
</dbReference>
<evidence type="ECO:0000259" key="13">
    <source>
        <dbReference type="PROSITE" id="PS50885"/>
    </source>
</evidence>
<dbReference type="RefSeq" id="WP_183447833.1">
    <property type="nucleotide sequence ID" value="NZ_JACHWB010000001.1"/>
</dbReference>